<dbReference type="AlphaFoldDB" id="A0A7J7IWE1"/>
<feature type="compositionally biased region" description="Basic residues" evidence="1">
    <location>
        <begin position="92"/>
        <end position="104"/>
    </location>
</feature>
<organism evidence="2 3">
    <name type="scientific">Bugula neritina</name>
    <name type="common">Brown bryozoan</name>
    <name type="synonym">Sertularia neritina</name>
    <dbReference type="NCBI Taxonomy" id="10212"/>
    <lineage>
        <taxon>Eukaryota</taxon>
        <taxon>Metazoa</taxon>
        <taxon>Spiralia</taxon>
        <taxon>Lophotrochozoa</taxon>
        <taxon>Bryozoa</taxon>
        <taxon>Gymnolaemata</taxon>
        <taxon>Cheilostomatida</taxon>
        <taxon>Flustrina</taxon>
        <taxon>Buguloidea</taxon>
        <taxon>Bugulidae</taxon>
        <taxon>Bugula</taxon>
    </lineage>
</organism>
<feature type="region of interest" description="Disordered" evidence="1">
    <location>
        <begin position="1"/>
        <end position="122"/>
    </location>
</feature>
<name>A0A7J7IWE1_BUGNE</name>
<sequence length="182" mass="19554">MGKGKKNKASKATNPQQHMAEKQQMSERNVVQEEGFESDDEKTSGKSSMVKVDLRGSDSEEDNAAAGGGLVRGHSVEPKDRKNLQSPAPTNIHKKKNKASKQSHIHSSAVSSSSTTSLYSASPMNCSGTTPVAPDSSLSYDSLGHIIVRLLPAEHQVERLPDGRYIMKASAIGYLAQKLGHL</sequence>
<dbReference type="EMBL" id="VXIV02003364">
    <property type="protein sequence ID" value="KAF6017734.1"/>
    <property type="molecule type" value="Genomic_DNA"/>
</dbReference>
<feature type="compositionally biased region" description="Low complexity" evidence="1">
    <location>
        <begin position="105"/>
        <end position="122"/>
    </location>
</feature>
<protein>
    <submittedName>
        <fullName evidence="2">HM13</fullName>
    </submittedName>
</protein>
<feature type="compositionally biased region" description="Basic and acidic residues" evidence="1">
    <location>
        <begin position="74"/>
        <end position="83"/>
    </location>
</feature>
<dbReference type="Proteomes" id="UP000593567">
    <property type="component" value="Unassembled WGS sequence"/>
</dbReference>
<comment type="caution">
    <text evidence="2">The sequence shown here is derived from an EMBL/GenBank/DDBJ whole genome shotgun (WGS) entry which is preliminary data.</text>
</comment>
<gene>
    <name evidence="2" type="ORF">EB796_023935</name>
</gene>
<proteinExistence type="predicted"/>
<evidence type="ECO:0000256" key="1">
    <source>
        <dbReference type="SAM" id="MobiDB-lite"/>
    </source>
</evidence>
<evidence type="ECO:0000313" key="3">
    <source>
        <dbReference type="Proteomes" id="UP000593567"/>
    </source>
</evidence>
<keyword evidence="3" id="KW-1185">Reference proteome</keyword>
<accession>A0A7J7IWE1</accession>
<reference evidence="2" key="1">
    <citation type="submission" date="2020-06" db="EMBL/GenBank/DDBJ databases">
        <title>Draft genome of Bugula neritina, a colonial animal packing powerful symbionts and potential medicines.</title>
        <authorList>
            <person name="Rayko M."/>
        </authorList>
    </citation>
    <scope>NUCLEOTIDE SEQUENCE [LARGE SCALE GENOMIC DNA]</scope>
    <source>
        <strain evidence="2">Kwan_BN1</strain>
    </source>
</reference>
<evidence type="ECO:0000313" key="2">
    <source>
        <dbReference type="EMBL" id="KAF6017734.1"/>
    </source>
</evidence>